<dbReference type="EMBL" id="JAXAFJ010000002">
    <property type="protein sequence ID" value="MDX6805620.1"/>
    <property type="molecule type" value="Genomic_DNA"/>
</dbReference>
<comment type="caution">
    <text evidence="1">The sequence shown here is derived from an EMBL/GenBank/DDBJ whole genome shotgun (WGS) entry which is preliminary data.</text>
</comment>
<dbReference type="Proteomes" id="UP001274321">
    <property type="component" value="Unassembled WGS sequence"/>
</dbReference>
<protein>
    <recommendedName>
        <fullName evidence="3">Glycosyltransferase</fullName>
    </recommendedName>
</protein>
<dbReference type="SUPFAM" id="SSF53448">
    <property type="entry name" value="Nucleotide-diphospho-sugar transferases"/>
    <property type="match status" value="1"/>
</dbReference>
<accession>A0ABU4RPP4</accession>
<gene>
    <name evidence="1" type="ORF">SCD90_06060</name>
</gene>
<proteinExistence type="predicted"/>
<dbReference type="CDD" id="cd00761">
    <property type="entry name" value="Glyco_tranf_GTA_type"/>
    <property type="match status" value="1"/>
</dbReference>
<dbReference type="InterPro" id="IPR029044">
    <property type="entry name" value="Nucleotide-diphossugar_trans"/>
</dbReference>
<name>A0ABU4RPP4_9HYPH</name>
<evidence type="ECO:0000313" key="2">
    <source>
        <dbReference type="Proteomes" id="UP001274321"/>
    </source>
</evidence>
<organism evidence="1 2">
    <name type="scientific">Terrihabitans rhizophilus</name>
    <dbReference type="NCBI Taxonomy" id="3092662"/>
    <lineage>
        <taxon>Bacteria</taxon>
        <taxon>Pseudomonadati</taxon>
        <taxon>Pseudomonadota</taxon>
        <taxon>Alphaproteobacteria</taxon>
        <taxon>Hyphomicrobiales</taxon>
        <taxon>Terrihabitans</taxon>
    </lineage>
</organism>
<reference evidence="1 2" key="1">
    <citation type="submission" date="2023-11" db="EMBL/GenBank/DDBJ databases">
        <authorList>
            <person name="Bao R."/>
        </authorList>
    </citation>
    <scope>NUCLEOTIDE SEQUENCE [LARGE SCALE GENOMIC DNA]</scope>
    <source>
        <strain evidence="1 2">PJ23</strain>
    </source>
</reference>
<keyword evidence="2" id="KW-1185">Reference proteome</keyword>
<evidence type="ECO:0000313" key="1">
    <source>
        <dbReference type="EMBL" id="MDX6805620.1"/>
    </source>
</evidence>
<sequence>MNATSMVEASTGLSDAPMISPENTLLCIFSYNMGRSLQICLGSIEEMCPNFPVIICDDSSEDPATRNVLATWMDGGGSVWTNNAPKLGKRHGNLYENIGHMLNTAEARGFTYILMIQDDMQFVRPLTSEICRQYSDLFESSRNVVQVDIRFLRRGSYRVLPDLRAYDNGPGTAYADVGLTHIGRLKASGWRLDEGERANRDGLAALGYRRLFPFSAVAMHVPFPRTYRKGKPKLSLLPFRRGRYSFRSMTAQEILDMDARPLDQPPLFRTFLHPKDMTLSRLVYWCRKDTKIFN</sequence>
<evidence type="ECO:0008006" key="3">
    <source>
        <dbReference type="Google" id="ProtNLM"/>
    </source>
</evidence>